<dbReference type="Pfam" id="PF01032">
    <property type="entry name" value="FecCD"/>
    <property type="match status" value="1"/>
</dbReference>
<evidence type="ECO:0000256" key="5">
    <source>
        <dbReference type="ARBA" id="ARBA00022692"/>
    </source>
</evidence>
<feature type="transmembrane region" description="Helical" evidence="8">
    <location>
        <begin position="267"/>
        <end position="286"/>
    </location>
</feature>
<dbReference type="PANTHER" id="PTHR30472:SF25">
    <property type="entry name" value="ABC TRANSPORTER PERMEASE PROTEIN MJ0876-RELATED"/>
    <property type="match status" value="1"/>
</dbReference>
<feature type="transmembrane region" description="Helical" evidence="8">
    <location>
        <begin position="180"/>
        <end position="198"/>
    </location>
</feature>
<dbReference type="GO" id="GO:0005886">
    <property type="term" value="C:plasma membrane"/>
    <property type="evidence" value="ECO:0007669"/>
    <property type="project" value="UniProtKB-SubCell"/>
</dbReference>
<gene>
    <name evidence="9" type="ORF">ENX16_05105</name>
</gene>
<evidence type="ECO:0000256" key="1">
    <source>
        <dbReference type="ARBA" id="ARBA00004651"/>
    </source>
</evidence>
<keyword evidence="7 8" id="KW-0472">Membrane</keyword>
<keyword evidence="4" id="KW-1003">Cell membrane</keyword>
<reference evidence="9" key="1">
    <citation type="journal article" date="2020" name="mSystems">
        <title>Genome- and Community-Level Interaction Insights into Carbon Utilization and Element Cycling Functions of Hydrothermarchaeota in Hydrothermal Sediment.</title>
        <authorList>
            <person name="Zhou Z."/>
            <person name="Liu Y."/>
            <person name="Xu W."/>
            <person name="Pan J."/>
            <person name="Luo Z.H."/>
            <person name="Li M."/>
        </authorList>
    </citation>
    <scope>NUCLEOTIDE SEQUENCE [LARGE SCALE GENOMIC DNA]</scope>
    <source>
        <strain evidence="9">SpSt-914</strain>
    </source>
</reference>
<comment type="similarity">
    <text evidence="2">Belongs to the binding-protein-dependent transport system permease family. FecCD subfamily.</text>
</comment>
<dbReference type="SUPFAM" id="SSF81345">
    <property type="entry name" value="ABC transporter involved in vitamin B12 uptake, BtuC"/>
    <property type="match status" value="1"/>
</dbReference>
<feature type="transmembrane region" description="Helical" evidence="8">
    <location>
        <begin position="227"/>
        <end position="255"/>
    </location>
</feature>
<feature type="transmembrane region" description="Helical" evidence="8">
    <location>
        <begin position="48"/>
        <end position="65"/>
    </location>
</feature>
<evidence type="ECO:0000256" key="7">
    <source>
        <dbReference type="ARBA" id="ARBA00023136"/>
    </source>
</evidence>
<protein>
    <submittedName>
        <fullName evidence="9">Iron ABC transporter permease</fullName>
    </submittedName>
</protein>
<feature type="transmembrane region" description="Helical" evidence="8">
    <location>
        <begin position="77"/>
        <end position="95"/>
    </location>
</feature>
<feature type="transmembrane region" description="Helical" evidence="8">
    <location>
        <begin position="101"/>
        <end position="121"/>
    </location>
</feature>
<dbReference type="EMBL" id="DTMZ01000114">
    <property type="protein sequence ID" value="HGD13439.1"/>
    <property type="molecule type" value="Genomic_DNA"/>
</dbReference>
<dbReference type="AlphaFoldDB" id="A0A7V3PTX2"/>
<keyword evidence="3" id="KW-0813">Transport</keyword>
<keyword evidence="5 8" id="KW-0812">Transmembrane</keyword>
<name>A0A7V3PTX2_UNCW3</name>
<dbReference type="InterPro" id="IPR037294">
    <property type="entry name" value="ABC_BtuC-like"/>
</dbReference>
<evidence type="ECO:0000256" key="8">
    <source>
        <dbReference type="SAM" id="Phobius"/>
    </source>
</evidence>
<keyword evidence="6 8" id="KW-1133">Transmembrane helix</keyword>
<proteinExistence type="inferred from homology"/>
<evidence type="ECO:0000313" key="9">
    <source>
        <dbReference type="EMBL" id="HGD13439.1"/>
    </source>
</evidence>
<evidence type="ECO:0000256" key="2">
    <source>
        <dbReference type="ARBA" id="ARBA00007935"/>
    </source>
</evidence>
<evidence type="ECO:0000256" key="6">
    <source>
        <dbReference type="ARBA" id="ARBA00022989"/>
    </source>
</evidence>
<dbReference type="CDD" id="cd06550">
    <property type="entry name" value="TM_ABC_iron-siderophores_like"/>
    <property type="match status" value="1"/>
</dbReference>
<comment type="caution">
    <text evidence="9">The sequence shown here is derived from an EMBL/GenBank/DDBJ whole genome shotgun (WGS) entry which is preliminary data.</text>
</comment>
<dbReference type="GO" id="GO:0022857">
    <property type="term" value="F:transmembrane transporter activity"/>
    <property type="evidence" value="ECO:0007669"/>
    <property type="project" value="InterPro"/>
</dbReference>
<evidence type="ECO:0000256" key="4">
    <source>
        <dbReference type="ARBA" id="ARBA00022475"/>
    </source>
</evidence>
<sequence>MNHLSKPQAVMLMMAVFLIGVLLSVFIGPGGFSVQELSAVLCFRVPRTVIGVLAGGVLAVVGGALQGVMRNPLVDPWTLGVASGAALGVTVAIVLGWQSSVIMPVMGFAGGALATVVVYILARGKERLSITRLVLAGVIVNFFFSSLVILLIVLSRHTLGEAIYLMMGYLGLTFTRKAMWLLLGSGLIALVGCSWLIFHSRELDIISLDEDVALSLGVDAERFSREIVLISSVAVGIVVAWTGVISFVGLVVPHLVRMLLGPRHSDVLAGSFILGAGILLLADVLVRVLTPAGLPLSVITALIGVPFFIYLLRKSS</sequence>
<feature type="transmembrane region" description="Helical" evidence="8">
    <location>
        <begin position="292"/>
        <end position="312"/>
    </location>
</feature>
<evidence type="ECO:0000256" key="3">
    <source>
        <dbReference type="ARBA" id="ARBA00022448"/>
    </source>
</evidence>
<organism evidence="9">
    <name type="scientific">candidate division WOR-3 bacterium</name>
    <dbReference type="NCBI Taxonomy" id="2052148"/>
    <lineage>
        <taxon>Bacteria</taxon>
        <taxon>Bacteria division WOR-3</taxon>
    </lineage>
</organism>
<comment type="subcellular location">
    <subcellularLocation>
        <location evidence="1">Cell membrane</location>
        <topology evidence="1">Multi-pass membrane protein</topology>
    </subcellularLocation>
</comment>
<dbReference type="PANTHER" id="PTHR30472">
    <property type="entry name" value="FERRIC ENTEROBACTIN TRANSPORT SYSTEM PERMEASE PROTEIN"/>
    <property type="match status" value="1"/>
</dbReference>
<feature type="transmembrane region" description="Helical" evidence="8">
    <location>
        <begin position="133"/>
        <end position="153"/>
    </location>
</feature>
<accession>A0A7V3PTX2</accession>
<dbReference type="InterPro" id="IPR000522">
    <property type="entry name" value="ABC_transptr_permease_BtuC"/>
</dbReference>
<dbReference type="Gene3D" id="1.10.3470.10">
    <property type="entry name" value="ABC transporter involved in vitamin B12 uptake, BtuC"/>
    <property type="match status" value="1"/>
</dbReference>